<name>A0AAI9XX43_9PEZI</name>
<accession>A0AAI9XX43</accession>
<keyword evidence="2" id="KW-1185">Reference proteome</keyword>
<organism evidence="1 2">
    <name type="scientific">Colletotrichum melonis</name>
    <dbReference type="NCBI Taxonomy" id="1209925"/>
    <lineage>
        <taxon>Eukaryota</taxon>
        <taxon>Fungi</taxon>
        <taxon>Dikarya</taxon>
        <taxon>Ascomycota</taxon>
        <taxon>Pezizomycotina</taxon>
        <taxon>Sordariomycetes</taxon>
        <taxon>Hypocreomycetidae</taxon>
        <taxon>Glomerellales</taxon>
        <taxon>Glomerellaceae</taxon>
        <taxon>Colletotrichum</taxon>
        <taxon>Colletotrichum acutatum species complex</taxon>
    </lineage>
</organism>
<dbReference type="AlphaFoldDB" id="A0AAI9XX43"/>
<proteinExistence type="predicted"/>
<dbReference type="Proteomes" id="UP001239795">
    <property type="component" value="Unassembled WGS sequence"/>
</dbReference>
<evidence type="ECO:0000313" key="2">
    <source>
        <dbReference type="Proteomes" id="UP001239795"/>
    </source>
</evidence>
<comment type="caution">
    <text evidence="1">The sequence shown here is derived from an EMBL/GenBank/DDBJ whole genome shotgun (WGS) entry which is preliminary data.</text>
</comment>
<sequence length="184" mass="21583">MHEFGRHLLQNSSKAETFMTLMYREFWTYLADFRSEYQEKFKADPYVCKVIQYLWDKGKLISQDRWQEAVDEVLLHNTWFLEHLLNDEKTIMIVPRYKLDYRDEYLPVPENRGFEGFDSNLHTSLTGVTNLIVPVKPFLIPSQRSERSSHGDIEGINVELLSLVHDYLAETGLPSSVMTGRTAF</sequence>
<evidence type="ECO:0000313" key="1">
    <source>
        <dbReference type="EMBL" id="KAK1463964.1"/>
    </source>
</evidence>
<dbReference type="EMBL" id="MLGG01000006">
    <property type="protein sequence ID" value="KAK1463964.1"/>
    <property type="molecule type" value="Genomic_DNA"/>
</dbReference>
<reference evidence="1 2" key="1">
    <citation type="submission" date="2016-10" db="EMBL/GenBank/DDBJ databases">
        <title>The genome sequence of Colletotrichum fioriniae PJ7.</title>
        <authorList>
            <person name="Baroncelli R."/>
        </authorList>
    </citation>
    <scope>NUCLEOTIDE SEQUENCE [LARGE SCALE GENOMIC DNA]</scope>
    <source>
        <strain evidence="1">Col 31</strain>
    </source>
</reference>
<protein>
    <submittedName>
        <fullName evidence="1">Uncharacterized protein</fullName>
    </submittedName>
</protein>
<gene>
    <name evidence="1" type="ORF">CMEL01_12725</name>
</gene>